<feature type="binding site" evidence="11">
    <location>
        <position position="178"/>
    </location>
    <ligand>
        <name>Mg(2+)</name>
        <dbReference type="ChEBI" id="CHEBI:18420"/>
    </ligand>
</feature>
<dbReference type="AlphaFoldDB" id="A0A518BDY0"/>
<keyword evidence="5 10" id="KW-0479">Metal-binding</keyword>
<evidence type="ECO:0000256" key="7">
    <source>
        <dbReference type="ARBA" id="ARBA00022842"/>
    </source>
</evidence>
<comment type="cofactor">
    <cofactor evidence="11">
        <name>Mg(2+)</name>
        <dbReference type="ChEBI" id="CHEBI:18420"/>
    </cofactor>
    <cofactor evidence="11">
        <name>Mn(2+)</name>
        <dbReference type="ChEBI" id="CHEBI:29035"/>
    </cofactor>
    <text evidence="11">Magnesium. Can also use manganese.</text>
</comment>
<dbReference type="Gene3D" id="3.10.520.10">
    <property type="entry name" value="ApbE-like domains"/>
    <property type="match status" value="1"/>
</dbReference>
<keyword evidence="13" id="KW-1185">Reference proteome</keyword>
<dbReference type="SUPFAM" id="SSF143631">
    <property type="entry name" value="ApbE-like"/>
    <property type="match status" value="1"/>
</dbReference>
<dbReference type="InterPro" id="IPR003374">
    <property type="entry name" value="ApbE-like_sf"/>
</dbReference>
<gene>
    <name evidence="12" type="primary">apbE_1</name>
    <name evidence="12" type="ORF">Pla133_02590</name>
</gene>
<reference evidence="12 13" key="1">
    <citation type="submission" date="2019-02" db="EMBL/GenBank/DDBJ databases">
        <title>Deep-cultivation of Planctomycetes and their phenomic and genomic characterization uncovers novel biology.</title>
        <authorList>
            <person name="Wiegand S."/>
            <person name="Jogler M."/>
            <person name="Boedeker C."/>
            <person name="Pinto D."/>
            <person name="Vollmers J."/>
            <person name="Rivas-Marin E."/>
            <person name="Kohn T."/>
            <person name="Peeters S.H."/>
            <person name="Heuer A."/>
            <person name="Rast P."/>
            <person name="Oberbeckmann S."/>
            <person name="Bunk B."/>
            <person name="Jeske O."/>
            <person name="Meyerdierks A."/>
            <person name="Storesund J.E."/>
            <person name="Kallscheuer N."/>
            <person name="Luecker S."/>
            <person name="Lage O.M."/>
            <person name="Pohl T."/>
            <person name="Merkel B.J."/>
            <person name="Hornburger P."/>
            <person name="Mueller R.-W."/>
            <person name="Bruemmer F."/>
            <person name="Labrenz M."/>
            <person name="Spormann A.M."/>
            <person name="Op den Camp H."/>
            <person name="Overmann J."/>
            <person name="Amann R."/>
            <person name="Jetten M.S.M."/>
            <person name="Mascher T."/>
            <person name="Medema M.H."/>
            <person name="Devos D.P."/>
            <person name="Kaster A.-K."/>
            <person name="Ovreas L."/>
            <person name="Rohde M."/>
            <person name="Galperin M.Y."/>
            <person name="Jogler C."/>
        </authorList>
    </citation>
    <scope>NUCLEOTIDE SEQUENCE [LARGE SCALE GENOMIC DNA]</scope>
    <source>
        <strain evidence="12 13">Pla133</strain>
    </source>
</reference>
<keyword evidence="4 10" id="KW-0808">Transferase</keyword>
<accession>A0A518BDY0</accession>
<evidence type="ECO:0000256" key="9">
    <source>
        <dbReference type="ARBA" id="ARBA00048540"/>
    </source>
</evidence>
<feature type="binding site" evidence="11">
    <location>
        <position position="292"/>
    </location>
    <ligand>
        <name>Mg(2+)</name>
        <dbReference type="ChEBI" id="CHEBI:18420"/>
    </ligand>
</feature>
<evidence type="ECO:0000256" key="3">
    <source>
        <dbReference type="ARBA" id="ARBA00022630"/>
    </source>
</evidence>
<evidence type="ECO:0000256" key="6">
    <source>
        <dbReference type="ARBA" id="ARBA00022827"/>
    </source>
</evidence>
<keyword evidence="7 10" id="KW-0460">Magnesium</keyword>
<evidence type="ECO:0000256" key="4">
    <source>
        <dbReference type="ARBA" id="ARBA00022679"/>
    </source>
</evidence>
<organism evidence="12 13">
    <name type="scientific">Engelhardtia mirabilis</name>
    <dbReference type="NCBI Taxonomy" id="2528011"/>
    <lineage>
        <taxon>Bacteria</taxon>
        <taxon>Pseudomonadati</taxon>
        <taxon>Planctomycetota</taxon>
        <taxon>Planctomycetia</taxon>
        <taxon>Planctomycetia incertae sedis</taxon>
        <taxon>Engelhardtia</taxon>
    </lineage>
</organism>
<evidence type="ECO:0000256" key="2">
    <source>
        <dbReference type="ARBA" id="ARBA00016337"/>
    </source>
</evidence>
<dbReference type="RefSeq" id="WP_145061570.1">
    <property type="nucleotide sequence ID" value="NZ_CP036287.1"/>
</dbReference>
<dbReference type="EMBL" id="CP036287">
    <property type="protein sequence ID" value="QDU65195.1"/>
    <property type="molecule type" value="Genomic_DNA"/>
</dbReference>
<dbReference type="PANTHER" id="PTHR30040">
    <property type="entry name" value="THIAMINE BIOSYNTHESIS LIPOPROTEIN APBE"/>
    <property type="match status" value="1"/>
</dbReference>
<sequence length="339" mass="34960">MTCIDAIRTLSVLLPLAACQLGGSATEPPPREHTRSAHLFGTRFELRLAGPDAAALDAAASAALAEGERLEALVSGWVEGSGLMRFNDSARVAGRFEVTPELARLVEQAQSWCHASGGAVDPTVGALLELYGYYDGGGAAPLPEELATTLERVGCDALRVEGHALVTTVDGVRLDLGAVAKGFTVDRMAALLRAAGVEDAVISAGGSSVLAFGGEPGGVGWPLVVDPGAGPEIWRLRDEAVGISGQLSEPVFVDGRLVSHLIDPRSGLPVDHDTLQVAVRAANATDADLASTALLVLGTEAAAAWLADPAACPSILAVTLTDVARADRTAREIARLRAR</sequence>
<evidence type="ECO:0000256" key="5">
    <source>
        <dbReference type="ARBA" id="ARBA00022723"/>
    </source>
</evidence>
<dbReference type="GO" id="GO:0016740">
    <property type="term" value="F:transferase activity"/>
    <property type="evidence" value="ECO:0007669"/>
    <property type="project" value="UniProtKB-UniRule"/>
</dbReference>
<comment type="similarity">
    <text evidence="10">Belongs to the ApbE family.</text>
</comment>
<proteinExistence type="inferred from homology"/>
<dbReference type="GO" id="GO:0046872">
    <property type="term" value="F:metal ion binding"/>
    <property type="evidence" value="ECO:0007669"/>
    <property type="project" value="UniProtKB-UniRule"/>
</dbReference>
<keyword evidence="12" id="KW-0449">Lipoprotein</keyword>
<dbReference type="InterPro" id="IPR024932">
    <property type="entry name" value="ApbE"/>
</dbReference>
<evidence type="ECO:0000313" key="13">
    <source>
        <dbReference type="Proteomes" id="UP000316921"/>
    </source>
</evidence>
<evidence type="ECO:0000256" key="8">
    <source>
        <dbReference type="ARBA" id="ARBA00031306"/>
    </source>
</evidence>
<evidence type="ECO:0000256" key="10">
    <source>
        <dbReference type="PIRNR" id="PIRNR006268"/>
    </source>
</evidence>
<evidence type="ECO:0000313" key="12">
    <source>
        <dbReference type="EMBL" id="QDU65195.1"/>
    </source>
</evidence>
<dbReference type="PANTHER" id="PTHR30040:SF2">
    <property type="entry name" value="FAD:PROTEIN FMN TRANSFERASE"/>
    <property type="match status" value="1"/>
</dbReference>
<name>A0A518BDY0_9BACT</name>
<dbReference type="Pfam" id="PF02424">
    <property type="entry name" value="ApbE"/>
    <property type="match status" value="1"/>
</dbReference>
<dbReference type="EC" id="2.7.1.180" evidence="1 10"/>
<dbReference type="Proteomes" id="UP000316921">
    <property type="component" value="Chromosome"/>
</dbReference>
<evidence type="ECO:0000256" key="11">
    <source>
        <dbReference type="PIRSR" id="PIRSR006268-2"/>
    </source>
</evidence>
<keyword evidence="6 10" id="KW-0274">FAD</keyword>
<comment type="catalytic activity">
    <reaction evidence="9 10">
        <text>L-threonyl-[protein] + FAD = FMN-L-threonyl-[protein] + AMP + H(+)</text>
        <dbReference type="Rhea" id="RHEA:36847"/>
        <dbReference type="Rhea" id="RHEA-COMP:11060"/>
        <dbReference type="Rhea" id="RHEA-COMP:11061"/>
        <dbReference type="ChEBI" id="CHEBI:15378"/>
        <dbReference type="ChEBI" id="CHEBI:30013"/>
        <dbReference type="ChEBI" id="CHEBI:57692"/>
        <dbReference type="ChEBI" id="CHEBI:74257"/>
        <dbReference type="ChEBI" id="CHEBI:456215"/>
        <dbReference type="EC" id="2.7.1.180"/>
    </reaction>
</comment>
<protein>
    <recommendedName>
        <fullName evidence="2 10">FAD:protein FMN transferase</fullName>
        <ecNumber evidence="1 10">2.7.1.180</ecNumber>
    </recommendedName>
    <alternativeName>
        <fullName evidence="8 10">Flavin transferase</fullName>
    </alternativeName>
</protein>
<dbReference type="PIRSF" id="PIRSF006268">
    <property type="entry name" value="ApbE"/>
    <property type="match status" value="1"/>
</dbReference>
<dbReference type="KEGG" id="pbap:Pla133_02590"/>
<feature type="binding site" evidence="11">
    <location>
        <position position="288"/>
    </location>
    <ligand>
        <name>Mg(2+)</name>
        <dbReference type="ChEBI" id="CHEBI:18420"/>
    </ligand>
</feature>
<keyword evidence="3 10" id="KW-0285">Flavoprotein</keyword>
<evidence type="ECO:0000256" key="1">
    <source>
        <dbReference type="ARBA" id="ARBA00011955"/>
    </source>
</evidence>